<dbReference type="InterPro" id="IPR036236">
    <property type="entry name" value="Znf_C2H2_sf"/>
</dbReference>
<evidence type="ECO:0000259" key="7">
    <source>
        <dbReference type="PROSITE" id="PS50157"/>
    </source>
</evidence>
<evidence type="ECO:0000256" key="2">
    <source>
        <dbReference type="ARBA" id="ARBA00022737"/>
    </source>
</evidence>
<feature type="domain" description="C2H2-type" evidence="7">
    <location>
        <begin position="309"/>
        <end position="336"/>
    </location>
</feature>
<name>A0ABM1VTZ2_APLCA</name>
<protein>
    <submittedName>
        <fullName evidence="9 10">Zinc finger protein 271</fullName>
    </submittedName>
</protein>
<dbReference type="InterPro" id="IPR013087">
    <property type="entry name" value="Znf_C2H2_type"/>
</dbReference>
<accession>A0ABM1VTZ2</accession>
<evidence type="ECO:0000256" key="5">
    <source>
        <dbReference type="PROSITE-ProRule" id="PRU00042"/>
    </source>
</evidence>
<dbReference type="RefSeq" id="XP_035825884.1">
    <property type="nucleotide sequence ID" value="XM_035969991.1"/>
</dbReference>
<dbReference type="RefSeq" id="XP_005099257.1">
    <property type="nucleotide sequence ID" value="XM_005099200.3"/>
</dbReference>
<evidence type="ECO:0000313" key="9">
    <source>
        <dbReference type="RefSeq" id="XP_005099257.1"/>
    </source>
</evidence>
<dbReference type="SUPFAM" id="SSF57667">
    <property type="entry name" value="beta-beta-alpha zinc fingers"/>
    <property type="match status" value="4"/>
</dbReference>
<feature type="compositionally biased region" description="Basic residues" evidence="6">
    <location>
        <begin position="225"/>
        <end position="234"/>
    </location>
</feature>
<reference evidence="9 10" key="1">
    <citation type="submission" date="2025-05" db="UniProtKB">
        <authorList>
            <consortium name="RefSeq"/>
        </authorList>
    </citation>
    <scope>IDENTIFICATION</scope>
</reference>
<gene>
    <name evidence="9 10" type="primary">LOC101857801</name>
</gene>
<feature type="domain" description="C2H2-type" evidence="7">
    <location>
        <begin position="652"/>
        <end position="679"/>
    </location>
</feature>
<feature type="domain" description="C2H2-type" evidence="7">
    <location>
        <begin position="370"/>
        <end position="397"/>
    </location>
</feature>
<keyword evidence="8" id="KW-1185">Reference proteome</keyword>
<feature type="domain" description="C2H2-type" evidence="7">
    <location>
        <begin position="680"/>
        <end position="708"/>
    </location>
</feature>
<evidence type="ECO:0000256" key="1">
    <source>
        <dbReference type="ARBA" id="ARBA00022723"/>
    </source>
</evidence>
<dbReference type="Pfam" id="PF00096">
    <property type="entry name" value="zf-C2H2"/>
    <property type="match status" value="3"/>
</dbReference>
<dbReference type="SMART" id="SM00355">
    <property type="entry name" value="ZnF_C2H2"/>
    <property type="match status" value="12"/>
</dbReference>
<keyword evidence="1" id="KW-0479">Metal-binding</keyword>
<feature type="region of interest" description="Disordered" evidence="6">
    <location>
        <begin position="20"/>
        <end position="56"/>
    </location>
</feature>
<evidence type="ECO:0000313" key="10">
    <source>
        <dbReference type="RefSeq" id="XP_035825884.1"/>
    </source>
</evidence>
<keyword evidence="4" id="KW-0862">Zinc</keyword>
<feature type="compositionally biased region" description="Pro residues" evidence="6">
    <location>
        <begin position="41"/>
        <end position="51"/>
    </location>
</feature>
<feature type="domain" description="C2H2-type" evidence="7">
    <location>
        <begin position="596"/>
        <end position="624"/>
    </location>
</feature>
<keyword evidence="2" id="KW-0677">Repeat</keyword>
<evidence type="ECO:0000313" key="8">
    <source>
        <dbReference type="Proteomes" id="UP000694888"/>
    </source>
</evidence>
<feature type="domain" description="C2H2-type" evidence="7">
    <location>
        <begin position="624"/>
        <end position="651"/>
    </location>
</feature>
<dbReference type="PROSITE" id="PS00028">
    <property type="entry name" value="ZINC_FINGER_C2H2_1"/>
    <property type="match status" value="12"/>
</dbReference>
<dbReference type="PANTHER" id="PTHR24379:SF121">
    <property type="entry name" value="C2H2-TYPE DOMAIN-CONTAINING PROTEIN"/>
    <property type="match status" value="1"/>
</dbReference>
<dbReference type="Gene3D" id="3.30.160.60">
    <property type="entry name" value="Classic Zinc Finger"/>
    <property type="match status" value="6"/>
</dbReference>
<evidence type="ECO:0000256" key="4">
    <source>
        <dbReference type="ARBA" id="ARBA00022833"/>
    </source>
</evidence>
<dbReference type="Proteomes" id="UP000694888">
    <property type="component" value="Unplaced"/>
</dbReference>
<sequence>MGSKQRRLKSWKLKLRSKMKKLREAQMAHKAAAKFSKTLQPEPPPPPPPPSGVGQPHLEMLTVSQLQDQTANFGNNDGLVRSQPALEIENSTIEKHIQDPNTKATPFADTSNFVFEKFDRSGCVIVTTDSGQPMTVVFEKNIHIQVLFDPVKMAAISVSDPSSALLAFTPKGEQQLTEVEEMSSVIIENAISGLERDVISENDLLHIQRGEVASSDQMDKEKSKNPPRRKRKQSKVVEEDECYCHYCDLPLRNRSKYVSHLQKKHPNRRDSKKLIKEFSKVKNVEDSDSSDSVSESIEDLSKVDETEMLECGQCEVSFRTQSGFDRHRKWHLREKNGGEIPVVDKQNLIEQEESVVDDNNQGLVDETEMLKCGQCEVSFRTQSGFDRHRKWHLREENGGEISVVDRQNLVENEEPIGDDMNEELSESSEEGHSTKAIILQAAPAKFACSFCEEKFPSLLTRKKHIQLKHPDELKCKYCGIIFVSLSACETHCKTHGPFCFVCKQLFSTWGNLNIHWRDKHLDSVDAEGNKIFEECPKCILVFADKKKFVKHLKYHERYEQRDKYVCHVCAKVIQSGSAFQTHVRSHNTDKGITDRIPCDQCGKMFADEHALNNHHAKLHRAKPYKCKVCSKAFALSFHLKRHQYQHIAGRPHQCSLCQKCFSQGHNLAVHMRTHTKERPFSCVHCSQRFSHKCSLQGHVASKHNSDTLVC</sequence>
<dbReference type="GeneID" id="101857801"/>
<feature type="region of interest" description="Disordered" evidence="6">
    <location>
        <begin position="209"/>
        <end position="234"/>
    </location>
</feature>
<evidence type="ECO:0000256" key="6">
    <source>
        <dbReference type="SAM" id="MobiDB-lite"/>
    </source>
</evidence>
<proteinExistence type="predicted"/>
<organism evidence="8 10">
    <name type="scientific">Aplysia californica</name>
    <name type="common">California sea hare</name>
    <dbReference type="NCBI Taxonomy" id="6500"/>
    <lineage>
        <taxon>Eukaryota</taxon>
        <taxon>Metazoa</taxon>
        <taxon>Spiralia</taxon>
        <taxon>Lophotrochozoa</taxon>
        <taxon>Mollusca</taxon>
        <taxon>Gastropoda</taxon>
        <taxon>Heterobranchia</taxon>
        <taxon>Euthyneura</taxon>
        <taxon>Tectipleura</taxon>
        <taxon>Aplysiida</taxon>
        <taxon>Aplysioidea</taxon>
        <taxon>Aplysiidae</taxon>
        <taxon>Aplysia</taxon>
    </lineage>
</organism>
<dbReference type="PROSITE" id="PS50157">
    <property type="entry name" value="ZINC_FINGER_C2H2_2"/>
    <property type="match status" value="7"/>
</dbReference>
<evidence type="ECO:0000256" key="3">
    <source>
        <dbReference type="ARBA" id="ARBA00022771"/>
    </source>
</evidence>
<feature type="domain" description="C2H2-type" evidence="7">
    <location>
        <begin position="564"/>
        <end position="591"/>
    </location>
</feature>
<dbReference type="PANTHER" id="PTHR24379">
    <property type="entry name" value="KRAB AND ZINC FINGER DOMAIN-CONTAINING"/>
    <property type="match status" value="1"/>
</dbReference>
<keyword evidence="3 5" id="KW-0863">Zinc-finger</keyword>